<dbReference type="EMBL" id="GBRH01246078">
    <property type="protein sequence ID" value="JAD51817.1"/>
    <property type="molecule type" value="Transcribed_RNA"/>
</dbReference>
<sequence>MYKIQNIFCMFFVCSGYYVLLPLHSMRPHSAFD</sequence>
<accession>A0A0A9SX04</accession>
<name>A0A0A9SX04_ARUDO</name>
<organism evidence="1">
    <name type="scientific">Arundo donax</name>
    <name type="common">Giant reed</name>
    <name type="synonym">Donax arundinaceus</name>
    <dbReference type="NCBI Taxonomy" id="35708"/>
    <lineage>
        <taxon>Eukaryota</taxon>
        <taxon>Viridiplantae</taxon>
        <taxon>Streptophyta</taxon>
        <taxon>Embryophyta</taxon>
        <taxon>Tracheophyta</taxon>
        <taxon>Spermatophyta</taxon>
        <taxon>Magnoliopsida</taxon>
        <taxon>Liliopsida</taxon>
        <taxon>Poales</taxon>
        <taxon>Poaceae</taxon>
        <taxon>PACMAD clade</taxon>
        <taxon>Arundinoideae</taxon>
        <taxon>Arundineae</taxon>
        <taxon>Arundo</taxon>
    </lineage>
</organism>
<reference evidence="1" key="1">
    <citation type="submission" date="2014-09" db="EMBL/GenBank/DDBJ databases">
        <authorList>
            <person name="Magalhaes I.L.F."/>
            <person name="Oliveira U."/>
            <person name="Santos F.R."/>
            <person name="Vidigal T.H.D.A."/>
            <person name="Brescovit A.D."/>
            <person name="Santos A.J."/>
        </authorList>
    </citation>
    <scope>NUCLEOTIDE SEQUENCE</scope>
    <source>
        <tissue evidence="1">Shoot tissue taken approximately 20 cm above the soil surface</tissue>
    </source>
</reference>
<reference evidence="1" key="2">
    <citation type="journal article" date="2015" name="Data Brief">
        <title>Shoot transcriptome of the giant reed, Arundo donax.</title>
        <authorList>
            <person name="Barrero R.A."/>
            <person name="Guerrero F.D."/>
            <person name="Moolhuijzen P."/>
            <person name="Goolsby J.A."/>
            <person name="Tidwell J."/>
            <person name="Bellgard S.E."/>
            <person name="Bellgard M.I."/>
        </authorList>
    </citation>
    <scope>NUCLEOTIDE SEQUENCE</scope>
    <source>
        <tissue evidence="1">Shoot tissue taken approximately 20 cm above the soil surface</tissue>
    </source>
</reference>
<evidence type="ECO:0000313" key="1">
    <source>
        <dbReference type="EMBL" id="JAD51817.1"/>
    </source>
</evidence>
<protein>
    <submittedName>
        <fullName evidence="1">Uncharacterized protein</fullName>
    </submittedName>
</protein>
<proteinExistence type="predicted"/>
<dbReference type="AlphaFoldDB" id="A0A0A9SX04"/>